<evidence type="ECO:0000313" key="1">
    <source>
        <dbReference type="EMBL" id="GFO30615.1"/>
    </source>
</evidence>
<dbReference type="Proteomes" id="UP000735302">
    <property type="component" value="Unassembled WGS sequence"/>
</dbReference>
<organism evidence="1 2">
    <name type="scientific">Plakobranchus ocellatus</name>
    <dbReference type="NCBI Taxonomy" id="259542"/>
    <lineage>
        <taxon>Eukaryota</taxon>
        <taxon>Metazoa</taxon>
        <taxon>Spiralia</taxon>
        <taxon>Lophotrochozoa</taxon>
        <taxon>Mollusca</taxon>
        <taxon>Gastropoda</taxon>
        <taxon>Heterobranchia</taxon>
        <taxon>Euthyneura</taxon>
        <taxon>Panpulmonata</taxon>
        <taxon>Sacoglossa</taxon>
        <taxon>Placobranchoidea</taxon>
        <taxon>Plakobranchidae</taxon>
        <taxon>Plakobranchus</taxon>
    </lineage>
</organism>
<gene>
    <name evidence="1" type="ORF">PoB_005712000</name>
</gene>
<accession>A0AAV4CGH3</accession>
<dbReference type="AlphaFoldDB" id="A0AAV4CGH3"/>
<protein>
    <submittedName>
        <fullName evidence="1">Uncharacterized protein</fullName>
    </submittedName>
</protein>
<name>A0AAV4CGH3_9GAST</name>
<reference evidence="1 2" key="1">
    <citation type="journal article" date="2021" name="Elife">
        <title>Chloroplast acquisition without the gene transfer in kleptoplastic sea slugs, Plakobranchus ocellatus.</title>
        <authorList>
            <person name="Maeda T."/>
            <person name="Takahashi S."/>
            <person name="Yoshida T."/>
            <person name="Shimamura S."/>
            <person name="Takaki Y."/>
            <person name="Nagai Y."/>
            <person name="Toyoda A."/>
            <person name="Suzuki Y."/>
            <person name="Arimoto A."/>
            <person name="Ishii H."/>
            <person name="Satoh N."/>
            <person name="Nishiyama T."/>
            <person name="Hasebe M."/>
            <person name="Maruyama T."/>
            <person name="Minagawa J."/>
            <person name="Obokata J."/>
            <person name="Shigenobu S."/>
        </authorList>
    </citation>
    <scope>NUCLEOTIDE SEQUENCE [LARGE SCALE GENOMIC DNA]</scope>
</reference>
<proteinExistence type="predicted"/>
<dbReference type="EMBL" id="BLXT01006250">
    <property type="protein sequence ID" value="GFO30615.1"/>
    <property type="molecule type" value="Genomic_DNA"/>
</dbReference>
<comment type="caution">
    <text evidence="1">The sequence shown here is derived from an EMBL/GenBank/DDBJ whole genome shotgun (WGS) entry which is preliminary data.</text>
</comment>
<evidence type="ECO:0000313" key="2">
    <source>
        <dbReference type="Proteomes" id="UP000735302"/>
    </source>
</evidence>
<sequence>MTDINIRFKSPEMPVYCSSAVLFPVFQHRKLSPLKPLARFKFLPASASLQHMHGAEERLVVIRDIGHLQGFKLFLIDEVKEKSVQEISKTANLEVIFRLFNKK</sequence>
<keyword evidence="2" id="KW-1185">Reference proteome</keyword>